<evidence type="ECO:0000313" key="4">
    <source>
        <dbReference type="WBParaSite" id="PTRK_0000050000.1"/>
    </source>
</evidence>
<dbReference type="SUPFAM" id="SSF56672">
    <property type="entry name" value="DNA/RNA polymerases"/>
    <property type="match status" value="1"/>
</dbReference>
<keyword evidence="3" id="KW-1185">Reference proteome</keyword>
<dbReference type="STRING" id="131310.A0A0N4Z1C8"/>
<feature type="compositionally biased region" description="Basic and acidic residues" evidence="1">
    <location>
        <begin position="218"/>
        <end position="228"/>
    </location>
</feature>
<organism evidence="3 4">
    <name type="scientific">Parastrongyloides trichosuri</name>
    <name type="common">Possum-specific nematode worm</name>
    <dbReference type="NCBI Taxonomy" id="131310"/>
    <lineage>
        <taxon>Eukaryota</taxon>
        <taxon>Metazoa</taxon>
        <taxon>Ecdysozoa</taxon>
        <taxon>Nematoda</taxon>
        <taxon>Chromadorea</taxon>
        <taxon>Rhabditida</taxon>
        <taxon>Tylenchina</taxon>
        <taxon>Panagrolaimomorpha</taxon>
        <taxon>Strongyloidoidea</taxon>
        <taxon>Strongyloididae</taxon>
        <taxon>Parastrongyloides</taxon>
    </lineage>
</organism>
<dbReference type="PANTHER" id="PTHR35450">
    <property type="entry name" value="REVERSE TRANSCRIPTASE DOMAIN-CONTAINING PROTEIN"/>
    <property type="match status" value="1"/>
</dbReference>
<reference evidence="4" key="1">
    <citation type="submission" date="2017-02" db="UniProtKB">
        <authorList>
            <consortium name="WormBaseParasite"/>
        </authorList>
    </citation>
    <scope>IDENTIFICATION</scope>
</reference>
<dbReference type="Proteomes" id="UP000038045">
    <property type="component" value="Unplaced"/>
</dbReference>
<evidence type="ECO:0000313" key="3">
    <source>
        <dbReference type="Proteomes" id="UP000038045"/>
    </source>
</evidence>
<sequence>MGKTITAKTFRENVARYITEERTDYVERLKDVSPGRKSRPDGGIWVANNERTNPPHLKYILDQISKKIPIETKENAPTVHSPEKKRRKLASVNTISELTELDRLTSVTPTTTRKRSIRVLSRLDNPTHTNTSVLVSPEKGTRPKQAKINPNTSKEVHPVPNESETLEIAQRQPNNQEIGNFTQPIAERAVDETILDNISRERQDVSIVPRTKGKSKRHETESKLTSQEKVDMRRKNRIGTPYGLTIPLTKHTKKANELEGKTTEERFIHFMNQQNMPKCQRWDNTKKVPIVEINHIGEVHLKPLIAKLMDPKCTQATYEEVNKQWPKIAIAMMLTAQSYVYKTNNAQKCAFSKAIQKRKRAERQLTKMSKAWKNRHIATNKSTAILAKIRIKAKNHKISPISYISRMNEIVAQFKNKEKIEAKKALDRKIRYMFDKSGSIKTVFRMQEGTTPKVPVDEGEAFKFYKQLHTVKPTPKPLAISEWAETWQHRPITHTMVHVNEFLTSKLKHSSPFKTPGPNMVYPAAFKRFKSLAKLLEAKVNGLLTGKFTLTVQEMTAKAFLLPKTKIPSTDPSDYRAINCINADIKYVNAVTYEFIYHNSFKYLAVNQSAAFKGLPGTLHAMMVNNAILKQHKKSTSVLYVDMKKAFDSVSHTSIKMAVSALNIPNSIKTYIHDMLGKGGFTISNSKTSHRSKNHRVDVQQGVMQGCALAPCLFVIAMDIISYQLNKMDKLEIGKEINTLPNNFAPLLNKKFSLGKNELTTHSGLPFAIYMNEQKDSLRDKNISVPKTVTDDVHLDRRAENRLINHISFVDDVKIYAKNNSTLRTMKNIFERVAKQLGLHVNAKKCGVVYNKVSDDNARLEDIEELEGCYKYLGIPELGRSVSVEQIQSNLEDKIIKCVCKVFSTKMNIGQKIRWYNSSIAPAVAYVVTHALPATRKKGLIAMCARLDTLVGKILAGGISGFETIEVRQMTTALPRLFCSHTKGGLGLTSLKTVAYESTVRHMMSLWMEQANSQVKGLYVETELKGGMTTPISQFMYVMKELGMTVQLLDSGIKIDNVYYGLVNQGTRDVAKLIREKRDNEMYQKWTKNLDFAKMFDELKLEMPWLKKAAVSDLQANIIMSSQQQSLPGLNWHIQQRQSTPIKVCPLCQKVLTTSHIISGCSSNTASLKYTTRHDAVLASVTNSILKSIGVGFKSLDELRKLREDDIIGKDWSISFDTPQRVSVGNWRDDDVAMATNNDQGWATHIAHNRPDLLLLNHTLKKAVLLEVAIVGNPKSIEKQMEIKRVRYMKNSQEVIGPDNYDKVAAAYNMQLHLHKKYGEDYTVNFVPFVIGSYGEIIPGFIKDHMNPLTALMSEEQIKATVASASRIAAVHTVYVIRYWLSLTRN</sequence>
<feature type="region of interest" description="Disordered" evidence="1">
    <location>
        <begin position="208"/>
        <end position="228"/>
    </location>
</feature>
<dbReference type="PANTHER" id="PTHR35450:SF2">
    <property type="entry name" value="REVERSE TRANSCRIPTASE DOMAIN-CONTAINING PROTEIN"/>
    <property type="match status" value="1"/>
</dbReference>
<dbReference type="InterPro" id="IPR000477">
    <property type="entry name" value="RT_dom"/>
</dbReference>
<evidence type="ECO:0000259" key="2">
    <source>
        <dbReference type="PROSITE" id="PS50878"/>
    </source>
</evidence>
<protein>
    <submittedName>
        <fullName evidence="4">Reverse transcriptase domain-containing protein</fullName>
    </submittedName>
</protein>
<name>A0A0N4Z1C8_PARTI</name>
<evidence type="ECO:0000256" key="1">
    <source>
        <dbReference type="SAM" id="MobiDB-lite"/>
    </source>
</evidence>
<feature type="region of interest" description="Disordered" evidence="1">
    <location>
        <begin position="128"/>
        <end position="160"/>
    </location>
</feature>
<dbReference type="WBParaSite" id="PTRK_0000050000.1">
    <property type="protein sequence ID" value="PTRK_0000050000.1"/>
    <property type="gene ID" value="PTRK_0000050000"/>
</dbReference>
<accession>A0A0N4Z1C8</accession>
<dbReference type="InterPro" id="IPR043502">
    <property type="entry name" value="DNA/RNA_pol_sf"/>
</dbReference>
<proteinExistence type="predicted"/>
<dbReference type="PROSITE" id="PS50878">
    <property type="entry name" value="RT_POL"/>
    <property type="match status" value="1"/>
</dbReference>
<feature type="domain" description="Reverse transcriptase" evidence="2">
    <location>
        <begin position="543"/>
        <end position="877"/>
    </location>
</feature>
<dbReference type="Pfam" id="PF00078">
    <property type="entry name" value="RVT_1"/>
    <property type="match status" value="1"/>
</dbReference>